<gene>
    <name evidence="10" type="ORF">BSL78_29940</name>
</gene>
<dbReference type="GO" id="GO:0043235">
    <property type="term" value="C:receptor complex"/>
    <property type="evidence" value="ECO:0007669"/>
    <property type="project" value="TreeGrafter"/>
</dbReference>
<evidence type="ECO:0000259" key="9">
    <source>
        <dbReference type="Pfam" id="PF07714"/>
    </source>
</evidence>
<evidence type="ECO:0000256" key="7">
    <source>
        <dbReference type="ARBA" id="ARBA00023137"/>
    </source>
</evidence>
<evidence type="ECO:0000313" key="11">
    <source>
        <dbReference type="Proteomes" id="UP000230750"/>
    </source>
</evidence>
<reference evidence="10 11" key="1">
    <citation type="journal article" date="2017" name="PLoS Biol.">
        <title>The sea cucumber genome provides insights into morphological evolution and visceral regeneration.</title>
        <authorList>
            <person name="Zhang X."/>
            <person name="Sun L."/>
            <person name="Yuan J."/>
            <person name="Sun Y."/>
            <person name="Gao Y."/>
            <person name="Zhang L."/>
            <person name="Li S."/>
            <person name="Dai H."/>
            <person name="Hamel J.F."/>
            <person name="Liu C."/>
            <person name="Yu Y."/>
            <person name="Liu S."/>
            <person name="Lin W."/>
            <person name="Guo K."/>
            <person name="Jin S."/>
            <person name="Xu P."/>
            <person name="Storey K.B."/>
            <person name="Huan P."/>
            <person name="Zhang T."/>
            <person name="Zhou Y."/>
            <person name="Zhang J."/>
            <person name="Lin C."/>
            <person name="Li X."/>
            <person name="Xing L."/>
            <person name="Huo D."/>
            <person name="Sun M."/>
            <person name="Wang L."/>
            <person name="Mercier A."/>
            <person name="Li F."/>
            <person name="Yang H."/>
            <person name="Xiang J."/>
        </authorList>
    </citation>
    <scope>NUCLEOTIDE SEQUENCE [LARGE SCALE GENOMIC DNA]</scope>
    <source>
        <strain evidence="10">Shaxun</strain>
        <tissue evidence="10">Muscle</tissue>
    </source>
</reference>
<dbReference type="InterPro" id="IPR001245">
    <property type="entry name" value="Ser-Thr/Tyr_kinase_cat_dom"/>
</dbReference>
<feature type="non-terminal residue" evidence="10">
    <location>
        <position position="1"/>
    </location>
</feature>
<feature type="domain" description="Serine-threonine/tyrosine-protein kinase catalytic" evidence="9">
    <location>
        <begin position="1"/>
        <end position="61"/>
    </location>
</feature>
<feature type="region of interest" description="Disordered" evidence="8">
    <location>
        <begin position="97"/>
        <end position="138"/>
    </location>
</feature>
<dbReference type="STRING" id="307972.A0A2G8JBY2"/>
<evidence type="ECO:0000256" key="6">
    <source>
        <dbReference type="ARBA" id="ARBA00022840"/>
    </source>
</evidence>
<dbReference type="AlphaFoldDB" id="A0A2G8JBY2"/>
<keyword evidence="7" id="KW-0829">Tyrosine-protein kinase</keyword>
<keyword evidence="10" id="KW-0675">Receptor</keyword>
<dbReference type="Pfam" id="PF07714">
    <property type="entry name" value="PK_Tyr_Ser-Thr"/>
    <property type="match status" value="1"/>
</dbReference>
<evidence type="ECO:0000256" key="5">
    <source>
        <dbReference type="ARBA" id="ARBA00022777"/>
    </source>
</evidence>
<dbReference type="PANTHER" id="PTHR24416:SF527">
    <property type="entry name" value="PROTO-ONCOGENE TYROSINE-PROTEIN KINASE ROS"/>
    <property type="match status" value="1"/>
</dbReference>
<evidence type="ECO:0000256" key="1">
    <source>
        <dbReference type="ARBA" id="ARBA00011902"/>
    </source>
</evidence>
<evidence type="ECO:0000313" key="10">
    <source>
        <dbReference type="EMBL" id="PIK33252.1"/>
    </source>
</evidence>
<proteinExistence type="predicted"/>
<dbReference type="GO" id="GO:0004714">
    <property type="term" value="F:transmembrane receptor protein tyrosine kinase activity"/>
    <property type="evidence" value="ECO:0007669"/>
    <property type="project" value="UniProtKB-EC"/>
</dbReference>
<protein>
    <recommendedName>
        <fullName evidence="1">receptor protein-tyrosine kinase</fullName>
        <ecNumber evidence="1">2.7.10.1</ecNumber>
    </recommendedName>
</protein>
<dbReference type="EMBL" id="MRZV01002665">
    <property type="protein sequence ID" value="PIK33252.1"/>
    <property type="molecule type" value="Genomic_DNA"/>
</dbReference>
<comment type="caution">
    <text evidence="10">The sequence shown here is derived from an EMBL/GenBank/DDBJ whole genome shotgun (WGS) entry which is preliminary data.</text>
</comment>
<sequence>WEVFTFGQQPYPARTNIEVLKFVTEGGRLDRPQDCVDDMYALMMKCWEKSAKVRPSFLIILDRCENFRRKSYGPGYDNDAFLDEKINYSKVNQSLNTDDYLEPMDKNDVKLKQKPPSLVVDDNGNAKVPASGEKKRDGSFRRLLQGEAMVA</sequence>
<dbReference type="SUPFAM" id="SSF56112">
    <property type="entry name" value="Protein kinase-like (PK-like)"/>
    <property type="match status" value="1"/>
</dbReference>
<keyword evidence="11" id="KW-1185">Reference proteome</keyword>
<dbReference type="GO" id="GO:0007169">
    <property type="term" value="P:cell surface receptor protein tyrosine kinase signaling pathway"/>
    <property type="evidence" value="ECO:0007669"/>
    <property type="project" value="TreeGrafter"/>
</dbReference>
<dbReference type="PANTHER" id="PTHR24416">
    <property type="entry name" value="TYROSINE-PROTEIN KINASE RECEPTOR"/>
    <property type="match status" value="1"/>
</dbReference>
<dbReference type="InterPro" id="IPR011009">
    <property type="entry name" value="Kinase-like_dom_sf"/>
</dbReference>
<accession>A0A2G8JBY2</accession>
<keyword evidence="6" id="KW-0067">ATP-binding</keyword>
<evidence type="ECO:0000256" key="4">
    <source>
        <dbReference type="ARBA" id="ARBA00022741"/>
    </source>
</evidence>
<evidence type="ECO:0000256" key="8">
    <source>
        <dbReference type="SAM" id="MobiDB-lite"/>
    </source>
</evidence>
<dbReference type="EC" id="2.7.10.1" evidence="1"/>
<keyword evidence="3" id="KW-0808">Transferase</keyword>
<keyword evidence="5" id="KW-0418">Kinase</keyword>
<name>A0A2G8JBY2_STIJA</name>
<organism evidence="10 11">
    <name type="scientific">Stichopus japonicus</name>
    <name type="common">Sea cucumber</name>
    <dbReference type="NCBI Taxonomy" id="307972"/>
    <lineage>
        <taxon>Eukaryota</taxon>
        <taxon>Metazoa</taxon>
        <taxon>Echinodermata</taxon>
        <taxon>Eleutherozoa</taxon>
        <taxon>Echinozoa</taxon>
        <taxon>Holothuroidea</taxon>
        <taxon>Aspidochirotacea</taxon>
        <taxon>Aspidochirotida</taxon>
        <taxon>Stichopodidae</taxon>
        <taxon>Apostichopus</taxon>
    </lineage>
</organism>
<dbReference type="GO" id="GO:0005886">
    <property type="term" value="C:plasma membrane"/>
    <property type="evidence" value="ECO:0007669"/>
    <property type="project" value="TreeGrafter"/>
</dbReference>
<dbReference type="Proteomes" id="UP000230750">
    <property type="component" value="Unassembled WGS sequence"/>
</dbReference>
<keyword evidence="2" id="KW-0597">Phosphoprotein</keyword>
<dbReference type="Gene3D" id="1.10.510.10">
    <property type="entry name" value="Transferase(Phosphotransferase) domain 1"/>
    <property type="match status" value="1"/>
</dbReference>
<evidence type="ECO:0000256" key="2">
    <source>
        <dbReference type="ARBA" id="ARBA00022553"/>
    </source>
</evidence>
<dbReference type="InterPro" id="IPR050122">
    <property type="entry name" value="RTK"/>
</dbReference>
<evidence type="ECO:0000256" key="3">
    <source>
        <dbReference type="ARBA" id="ARBA00022679"/>
    </source>
</evidence>
<dbReference type="GO" id="GO:0032006">
    <property type="term" value="P:regulation of TOR signaling"/>
    <property type="evidence" value="ECO:0007669"/>
    <property type="project" value="TreeGrafter"/>
</dbReference>
<dbReference type="GO" id="GO:0005524">
    <property type="term" value="F:ATP binding"/>
    <property type="evidence" value="ECO:0007669"/>
    <property type="project" value="UniProtKB-KW"/>
</dbReference>
<dbReference type="OrthoDB" id="4062651at2759"/>
<keyword evidence="4" id="KW-0547">Nucleotide-binding</keyword>